<evidence type="ECO:0000313" key="3">
    <source>
        <dbReference type="Proteomes" id="UP001293254"/>
    </source>
</evidence>
<feature type="compositionally biased region" description="Polar residues" evidence="1">
    <location>
        <begin position="85"/>
        <end position="95"/>
    </location>
</feature>
<proteinExistence type="predicted"/>
<accession>A0AAE1Z0C6</accession>
<sequence length="214" mass="23861">MNEIQVGYKLARLKRKRELYVKRHRGVNSNSVAEILTRIDMEYQQLSELHNRQSIINEEPSIYMPTSRARRRRGSSTRTARGRSNQGSSSRTRNNGPGGRTNEDSLHHSQVAQDGQELAGHNGGNQPTFAVLSTTFIVNGGNAIVDNPSTSISLPSAHIENREESINNDGDRLTTPTVLYSIPIVQEYNLGEFRNVVQEIDNDTGRDSHTVVHG</sequence>
<reference evidence="2" key="2">
    <citation type="journal article" date="2024" name="Plant">
        <title>Genomic evolution and insights into agronomic trait innovations of Sesamum species.</title>
        <authorList>
            <person name="Miao H."/>
            <person name="Wang L."/>
            <person name="Qu L."/>
            <person name="Liu H."/>
            <person name="Sun Y."/>
            <person name="Le M."/>
            <person name="Wang Q."/>
            <person name="Wei S."/>
            <person name="Zheng Y."/>
            <person name="Lin W."/>
            <person name="Duan Y."/>
            <person name="Cao H."/>
            <person name="Xiong S."/>
            <person name="Wang X."/>
            <person name="Wei L."/>
            <person name="Li C."/>
            <person name="Ma Q."/>
            <person name="Ju M."/>
            <person name="Zhao R."/>
            <person name="Li G."/>
            <person name="Mu C."/>
            <person name="Tian Q."/>
            <person name="Mei H."/>
            <person name="Zhang T."/>
            <person name="Gao T."/>
            <person name="Zhang H."/>
        </authorList>
    </citation>
    <scope>NUCLEOTIDE SEQUENCE</scope>
    <source>
        <strain evidence="2">3651</strain>
    </source>
</reference>
<dbReference type="AlphaFoldDB" id="A0AAE1Z0C6"/>
<evidence type="ECO:0000256" key="1">
    <source>
        <dbReference type="SAM" id="MobiDB-lite"/>
    </source>
</evidence>
<evidence type="ECO:0000313" key="2">
    <source>
        <dbReference type="EMBL" id="KAK4439078.1"/>
    </source>
</evidence>
<feature type="region of interest" description="Disordered" evidence="1">
    <location>
        <begin position="57"/>
        <end position="108"/>
    </location>
</feature>
<comment type="caution">
    <text evidence="2">The sequence shown here is derived from an EMBL/GenBank/DDBJ whole genome shotgun (WGS) entry which is preliminary data.</text>
</comment>
<protein>
    <submittedName>
        <fullName evidence="2">Uncharacterized protein</fullName>
    </submittedName>
</protein>
<dbReference type="EMBL" id="JACGWO010000001">
    <property type="protein sequence ID" value="KAK4439078.1"/>
    <property type="molecule type" value="Genomic_DNA"/>
</dbReference>
<keyword evidence="3" id="KW-1185">Reference proteome</keyword>
<gene>
    <name evidence="2" type="ORF">Salat_0242600</name>
</gene>
<dbReference type="Proteomes" id="UP001293254">
    <property type="component" value="Unassembled WGS sequence"/>
</dbReference>
<organism evidence="2 3">
    <name type="scientific">Sesamum alatum</name>
    <dbReference type="NCBI Taxonomy" id="300844"/>
    <lineage>
        <taxon>Eukaryota</taxon>
        <taxon>Viridiplantae</taxon>
        <taxon>Streptophyta</taxon>
        <taxon>Embryophyta</taxon>
        <taxon>Tracheophyta</taxon>
        <taxon>Spermatophyta</taxon>
        <taxon>Magnoliopsida</taxon>
        <taxon>eudicotyledons</taxon>
        <taxon>Gunneridae</taxon>
        <taxon>Pentapetalae</taxon>
        <taxon>asterids</taxon>
        <taxon>lamiids</taxon>
        <taxon>Lamiales</taxon>
        <taxon>Pedaliaceae</taxon>
        <taxon>Sesamum</taxon>
    </lineage>
</organism>
<reference evidence="2" key="1">
    <citation type="submission" date="2020-06" db="EMBL/GenBank/DDBJ databases">
        <authorList>
            <person name="Li T."/>
            <person name="Hu X."/>
            <person name="Zhang T."/>
            <person name="Song X."/>
            <person name="Zhang H."/>
            <person name="Dai N."/>
            <person name="Sheng W."/>
            <person name="Hou X."/>
            <person name="Wei L."/>
        </authorList>
    </citation>
    <scope>NUCLEOTIDE SEQUENCE</scope>
    <source>
        <strain evidence="2">3651</strain>
        <tissue evidence="2">Leaf</tissue>
    </source>
</reference>
<name>A0AAE1Z0C6_9LAMI</name>